<dbReference type="EMBL" id="JBHUOX010000016">
    <property type="protein sequence ID" value="MFD3002412.1"/>
    <property type="molecule type" value="Genomic_DNA"/>
</dbReference>
<protein>
    <submittedName>
        <fullName evidence="2">Uncharacterized protein</fullName>
    </submittedName>
</protein>
<accession>A0ABW6BZL5</accession>
<keyword evidence="1" id="KW-0812">Transmembrane</keyword>
<keyword evidence="1" id="KW-0472">Membrane</keyword>
<evidence type="ECO:0000313" key="3">
    <source>
        <dbReference type="Proteomes" id="UP001597641"/>
    </source>
</evidence>
<keyword evidence="3" id="KW-1185">Reference proteome</keyword>
<evidence type="ECO:0000313" key="2">
    <source>
        <dbReference type="EMBL" id="MFD3002412.1"/>
    </source>
</evidence>
<evidence type="ECO:0000256" key="1">
    <source>
        <dbReference type="SAM" id="Phobius"/>
    </source>
</evidence>
<dbReference type="RefSeq" id="WP_377487825.1">
    <property type="nucleotide sequence ID" value="NZ_JBHUOX010000016.1"/>
</dbReference>
<organism evidence="2 3">
    <name type="scientific">Pontibacter toksunensis</name>
    <dbReference type="NCBI Taxonomy" id="1332631"/>
    <lineage>
        <taxon>Bacteria</taxon>
        <taxon>Pseudomonadati</taxon>
        <taxon>Bacteroidota</taxon>
        <taxon>Cytophagia</taxon>
        <taxon>Cytophagales</taxon>
        <taxon>Hymenobacteraceae</taxon>
        <taxon>Pontibacter</taxon>
    </lineage>
</organism>
<keyword evidence="1" id="KW-1133">Transmembrane helix</keyword>
<sequence length="328" mass="36274">MKQKNLPQPTSAADNTSAEMKAYWQTIRNTDHSNSFSKTSHWVRHREHPATVSHSIPEKMHVRLAGLKFRMAYIVLALLLVVGACNYPVEVKEPLATVLRWEVKADDKAAVNAMKQISWLQQGPLLVEEINLNGNSYLAYSITVPDADPAVLQSYRNSLAGIKGVSGLTVSPVTHTRSQPLYAAALESFFKIEMDATGISNEALEKSIQEQLQAQGIHNLAVKVTTGQDGERKINTSITDEAGEAFGVDLKVKDGKRVTHVQEQIKYLQPGEVPPAKDMTDAEIKAFVIKKNPHLSLKEDEIVITRKPGKTEVTVQGRTGVKMNLLFK</sequence>
<feature type="transmembrane region" description="Helical" evidence="1">
    <location>
        <begin position="69"/>
        <end position="89"/>
    </location>
</feature>
<gene>
    <name evidence="2" type="ORF">ACFS7Z_18720</name>
</gene>
<proteinExistence type="predicted"/>
<comment type="caution">
    <text evidence="2">The sequence shown here is derived from an EMBL/GenBank/DDBJ whole genome shotgun (WGS) entry which is preliminary data.</text>
</comment>
<name>A0ABW6BZL5_9BACT</name>
<dbReference type="Proteomes" id="UP001597641">
    <property type="component" value="Unassembled WGS sequence"/>
</dbReference>
<reference evidence="3" key="1">
    <citation type="journal article" date="2019" name="Int. J. Syst. Evol. Microbiol.">
        <title>The Global Catalogue of Microorganisms (GCM) 10K type strain sequencing project: providing services to taxonomists for standard genome sequencing and annotation.</title>
        <authorList>
            <consortium name="The Broad Institute Genomics Platform"/>
            <consortium name="The Broad Institute Genome Sequencing Center for Infectious Disease"/>
            <person name="Wu L."/>
            <person name="Ma J."/>
        </authorList>
    </citation>
    <scope>NUCLEOTIDE SEQUENCE [LARGE SCALE GENOMIC DNA]</scope>
    <source>
        <strain evidence="3">KCTC 23984</strain>
    </source>
</reference>